<evidence type="ECO:0000313" key="6">
    <source>
        <dbReference type="Proteomes" id="UP000243217"/>
    </source>
</evidence>
<dbReference type="InterPro" id="IPR013105">
    <property type="entry name" value="TPR_2"/>
</dbReference>
<dbReference type="EMBL" id="JNBS01000305">
    <property type="protein sequence ID" value="OQS06804.1"/>
    <property type="molecule type" value="Genomic_DNA"/>
</dbReference>
<feature type="repeat" description="TPR" evidence="3">
    <location>
        <begin position="206"/>
        <end position="239"/>
    </location>
</feature>
<dbReference type="Gene3D" id="1.25.40.10">
    <property type="entry name" value="Tetratricopeptide repeat domain"/>
    <property type="match status" value="7"/>
</dbReference>
<keyword evidence="2 3" id="KW-0802">TPR repeat</keyword>
<dbReference type="PROSITE" id="PS50005">
    <property type="entry name" value="TPR"/>
    <property type="match status" value="7"/>
</dbReference>
<feature type="repeat" description="TPR" evidence="3">
    <location>
        <begin position="783"/>
        <end position="816"/>
    </location>
</feature>
<protein>
    <recommendedName>
        <fullName evidence="4">WRKY19-like zinc finger domain-containing protein</fullName>
    </recommendedName>
</protein>
<feature type="repeat" description="TPR" evidence="3">
    <location>
        <begin position="346"/>
        <end position="379"/>
    </location>
</feature>
<dbReference type="OrthoDB" id="1926212at2759"/>
<dbReference type="Pfam" id="PF24906">
    <property type="entry name" value="Zf_WRKY19"/>
    <property type="match status" value="3"/>
</dbReference>
<dbReference type="STRING" id="74557.A0A1W0A939"/>
<gene>
    <name evidence="5" type="ORF">THRCLA_01162</name>
</gene>
<evidence type="ECO:0000256" key="3">
    <source>
        <dbReference type="PROSITE-ProRule" id="PRU00339"/>
    </source>
</evidence>
<dbReference type="SUPFAM" id="SSF48452">
    <property type="entry name" value="TPR-like"/>
    <property type="match status" value="3"/>
</dbReference>
<dbReference type="InterPro" id="IPR019734">
    <property type="entry name" value="TPR_rpt"/>
</dbReference>
<accession>A0A1W0A939</accession>
<dbReference type="Pfam" id="PF07719">
    <property type="entry name" value="TPR_2"/>
    <property type="match status" value="1"/>
</dbReference>
<dbReference type="PANTHER" id="PTHR44858:SF1">
    <property type="entry name" value="UDP-N-ACETYLGLUCOSAMINE--PEPTIDE N-ACETYLGLUCOSAMINYLTRANSFERASE SPINDLY-RELATED"/>
    <property type="match status" value="1"/>
</dbReference>
<feature type="domain" description="WRKY19-like zinc finger" evidence="4">
    <location>
        <begin position="27"/>
        <end position="49"/>
    </location>
</feature>
<dbReference type="InterPro" id="IPR056866">
    <property type="entry name" value="Znf_WRKY19"/>
</dbReference>
<evidence type="ECO:0000256" key="1">
    <source>
        <dbReference type="ARBA" id="ARBA00022737"/>
    </source>
</evidence>
<feature type="domain" description="WRKY19-like zinc finger" evidence="4">
    <location>
        <begin position="50"/>
        <end position="73"/>
    </location>
</feature>
<dbReference type="Pfam" id="PF13181">
    <property type="entry name" value="TPR_8"/>
    <property type="match status" value="4"/>
</dbReference>
<dbReference type="SMART" id="SM00028">
    <property type="entry name" value="TPR"/>
    <property type="match status" value="15"/>
</dbReference>
<keyword evidence="6" id="KW-1185">Reference proteome</keyword>
<sequence length="877" mass="98897">MNKLSLAFLLHSEEQNPIPNQKPSRSRPCKYPNCKRYAVTRGHCIAHGGGKRCSVDKCPSGAKSNGLCWKHGGSKTCSFPSCSNRSKTYGFCWSHGGGKQCSEDGCVKTALRHGLCWAHGGGKRCIIEGCQRPAYERNGNMCDTHCAATLYFYYMEQTQEKKTSDHQAIDLYQKGVEIAHSATTHDEHIKAIELISMAIAVRPGHARYFLARGNSFRAINDYDAAISDFNMALALDDKCATFYASRGTCYRKLSRSADALEDFTLAIEYDTKKGTHYFNRALVLYDINYYELAIADFTKALEDATGGPRTEFRALHSRGNCYRRLSQYEKCVEDMNQAIKLEPRNSIAYNSLAQCYMEYHDLDNAIKYFSTAISLLDSNPSYFNNRGQVYFEKGNEFYRMALADFHLAIKLDGKDANTYYNRGLTRMAVALQDIKAQENTEKIKHDHFLASDVNDDGEAQEVSRKDVPTSNTIDNAIFTGNMSIFEQLEAALADMDMACNCVPDSARYLFGKAMVMYLKHHPSSTHEFLTQALTIDPTHVASRYHTALLEHKNQQHESAIMAFTSIIDDMPDEPLFLAARALILQDIGLHEQAIEDYSRAIKLSLVPDARHVYLRGECHLRLGNFESTVSDCSLAIELGATDAGVFNARSLAHRGLGLYDKAIADLTSCIDINKHQSSFRLHRSICYLECHEYENAKKDLCMALKLTPHDPRLLYHAGMVAFYLQHYDEAIAFLRNALRYAPSSAYLSDIHYFLGLAQASLQDNISAIESFTNAIDTAHQLHINYYHERAKVLQLEHYYEEAIQDFNQVLSVNPTNAHALFRRGFAFKAIGKHVDAAQDLQKAKQLDPHDPLLMVNFKDLHDTECIVLCPPGHEKAY</sequence>
<dbReference type="Proteomes" id="UP000243217">
    <property type="component" value="Unassembled WGS sequence"/>
</dbReference>
<dbReference type="InterPro" id="IPR011990">
    <property type="entry name" value="TPR-like_helical_dom_sf"/>
</dbReference>
<dbReference type="PANTHER" id="PTHR44858">
    <property type="entry name" value="TETRATRICOPEPTIDE REPEAT PROTEIN 6"/>
    <property type="match status" value="1"/>
</dbReference>
<feature type="repeat" description="TPR" evidence="3">
    <location>
        <begin position="240"/>
        <end position="273"/>
    </location>
</feature>
<feature type="repeat" description="TPR" evidence="3">
    <location>
        <begin position="711"/>
        <end position="744"/>
    </location>
</feature>
<organism evidence="5 6">
    <name type="scientific">Thraustotheca clavata</name>
    <dbReference type="NCBI Taxonomy" id="74557"/>
    <lineage>
        <taxon>Eukaryota</taxon>
        <taxon>Sar</taxon>
        <taxon>Stramenopiles</taxon>
        <taxon>Oomycota</taxon>
        <taxon>Saprolegniomycetes</taxon>
        <taxon>Saprolegniales</taxon>
        <taxon>Achlyaceae</taxon>
        <taxon>Thraustotheca</taxon>
    </lineage>
</organism>
<evidence type="ECO:0000313" key="5">
    <source>
        <dbReference type="EMBL" id="OQS06804.1"/>
    </source>
</evidence>
<comment type="caution">
    <text evidence="5">The sequence shown here is derived from an EMBL/GenBank/DDBJ whole genome shotgun (WGS) entry which is preliminary data.</text>
</comment>
<name>A0A1W0A939_9STRA</name>
<proteinExistence type="predicted"/>
<dbReference type="AlphaFoldDB" id="A0A1W0A939"/>
<keyword evidence="1" id="KW-0677">Repeat</keyword>
<reference evidence="5 6" key="1">
    <citation type="journal article" date="2014" name="Genome Biol. Evol.">
        <title>The secreted proteins of Achlya hypogyna and Thraustotheca clavata identify the ancestral oomycete secretome and reveal gene acquisitions by horizontal gene transfer.</title>
        <authorList>
            <person name="Misner I."/>
            <person name="Blouin N."/>
            <person name="Leonard G."/>
            <person name="Richards T.A."/>
            <person name="Lane C.E."/>
        </authorList>
    </citation>
    <scope>NUCLEOTIDE SEQUENCE [LARGE SCALE GENOMIC DNA]</scope>
    <source>
        <strain evidence="5 6">ATCC 34112</strain>
    </source>
</reference>
<feature type="repeat" description="TPR" evidence="3">
    <location>
        <begin position="817"/>
        <end position="850"/>
    </location>
</feature>
<evidence type="ECO:0000259" key="4">
    <source>
        <dbReference type="Pfam" id="PF24906"/>
    </source>
</evidence>
<dbReference type="InterPro" id="IPR050498">
    <property type="entry name" value="Ycf3"/>
</dbReference>
<feature type="repeat" description="TPR" evidence="3">
    <location>
        <begin position="312"/>
        <end position="345"/>
    </location>
</feature>
<dbReference type="Pfam" id="PF13432">
    <property type="entry name" value="TPR_16"/>
    <property type="match status" value="3"/>
</dbReference>
<evidence type="ECO:0000256" key="2">
    <source>
        <dbReference type="ARBA" id="ARBA00022803"/>
    </source>
</evidence>
<feature type="domain" description="WRKY19-like zinc finger" evidence="4">
    <location>
        <begin position="98"/>
        <end position="121"/>
    </location>
</feature>